<evidence type="ECO:0000256" key="4">
    <source>
        <dbReference type="ARBA" id="ARBA00023242"/>
    </source>
</evidence>
<accession>A0A066VUT5</accession>
<proteinExistence type="predicted"/>
<comment type="caution">
    <text evidence="8">The sequence shown here is derived from an EMBL/GenBank/DDBJ whole genome shotgun (WGS) entry which is preliminary data.</text>
</comment>
<feature type="compositionally biased region" description="Polar residues" evidence="5">
    <location>
        <begin position="33"/>
        <end position="42"/>
    </location>
</feature>
<keyword evidence="9" id="KW-1185">Reference proteome</keyword>
<feature type="region of interest" description="Disordered" evidence="5">
    <location>
        <begin position="989"/>
        <end position="1030"/>
    </location>
</feature>
<dbReference type="InterPro" id="IPR041499">
    <property type="entry name" value="Tfc1/Sfc1_N"/>
</dbReference>
<dbReference type="AlphaFoldDB" id="A0A066VUT5"/>
<feature type="region of interest" description="Disordered" evidence="5">
    <location>
        <begin position="243"/>
        <end position="267"/>
    </location>
</feature>
<dbReference type="Pfam" id="PF09734">
    <property type="entry name" value="Tau95"/>
    <property type="match status" value="1"/>
</dbReference>
<dbReference type="PANTHER" id="PTHR13230">
    <property type="entry name" value="GENERAL TRANSCRIPTION FACTOR IIIC, POLYPEPTIDE 5"/>
    <property type="match status" value="1"/>
</dbReference>
<dbReference type="Gene3D" id="3.30.200.160">
    <property type="entry name" value="TFIIIC, subcomplex tauA, subunit Sfc1, barrel domain"/>
    <property type="match status" value="1"/>
</dbReference>
<feature type="region of interest" description="Disordered" evidence="5">
    <location>
        <begin position="622"/>
        <end position="687"/>
    </location>
</feature>
<dbReference type="Proteomes" id="UP000027361">
    <property type="component" value="Unassembled WGS sequence"/>
</dbReference>
<dbReference type="RefSeq" id="XP_013242009.1">
    <property type="nucleotide sequence ID" value="XM_013386555.1"/>
</dbReference>
<evidence type="ECO:0000256" key="5">
    <source>
        <dbReference type="SAM" id="MobiDB-lite"/>
    </source>
</evidence>
<evidence type="ECO:0000256" key="3">
    <source>
        <dbReference type="ARBA" id="ARBA00023163"/>
    </source>
</evidence>
<feature type="compositionally biased region" description="Polar residues" evidence="5">
    <location>
        <begin position="849"/>
        <end position="858"/>
    </location>
</feature>
<organism evidence="8 9">
    <name type="scientific">Tilletiaria anomala (strain ATCC 24038 / CBS 436.72 / UBC 951)</name>
    <dbReference type="NCBI Taxonomy" id="1037660"/>
    <lineage>
        <taxon>Eukaryota</taxon>
        <taxon>Fungi</taxon>
        <taxon>Dikarya</taxon>
        <taxon>Basidiomycota</taxon>
        <taxon>Ustilaginomycotina</taxon>
        <taxon>Exobasidiomycetes</taxon>
        <taxon>Georgefischeriales</taxon>
        <taxon>Tilletiariaceae</taxon>
        <taxon>Tilletiaria</taxon>
    </lineage>
</organism>
<feature type="region of interest" description="Disordered" evidence="5">
    <location>
        <begin position="785"/>
        <end position="858"/>
    </location>
</feature>
<dbReference type="InParanoid" id="A0A066VUT5"/>
<keyword evidence="3" id="KW-0804">Transcription</keyword>
<dbReference type="InterPro" id="IPR040454">
    <property type="entry name" value="TF_IIIC_Tfc1/Sfc1"/>
</dbReference>
<dbReference type="OrthoDB" id="5598268at2759"/>
<comment type="subcellular location">
    <subcellularLocation>
        <location evidence="1">Nucleus</location>
    </subcellularLocation>
</comment>
<evidence type="ECO:0000259" key="6">
    <source>
        <dbReference type="Pfam" id="PF09734"/>
    </source>
</evidence>
<protein>
    <submittedName>
        <fullName evidence="8">Uncharacterized protein</fullName>
    </submittedName>
</protein>
<feature type="compositionally biased region" description="Acidic residues" evidence="5">
    <location>
        <begin position="793"/>
        <end position="809"/>
    </location>
</feature>
<dbReference type="GO" id="GO:0001002">
    <property type="term" value="F:RNA polymerase III type 1 promoter sequence-specific DNA binding"/>
    <property type="evidence" value="ECO:0007669"/>
    <property type="project" value="TreeGrafter"/>
</dbReference>
<name>A0A066VUT5_TILAU</name>
<evidence type="ECO:0000256" key="1">
    <source>
        <dbReference type="ARBA" id="ARBA00004123"/>
    </source>
</evidence>
<evidence type="ECO:0000313" key="9">
    <source>
        <dbReference type="Proteomes" id="UP000027361"/>
    </source>
</evidence>
<feature type="compositionally biased region" description="Acidic residues" evidence="5">
    <location>
        <begin position="638"/>
        <end position="655"/>
    </location>
</feature>
<keyword evidence="2" id="KW-0238">DNA-binding</keyword>
<feature type="region of interest" description="Disordered" evidence="5">
    <location>
        <begin position="431"/>
        <end position="451"/>
    </location>
</feature>
<sequence>MSGQRSTRSGNAEETAVSAGAQGAVRSLDGLSPSPSAKTNGNRGSGTAGNLPGVEEQGATANVDDRAGRARPPLARAAMLKRQARAAQKGISFFDEEEERLLKEATQQAREAHESNNGLPLLQFSTLTKDKGKARAIDAPSQAHALSLLSKKGGDERLNAPLQNIPTRNIFSIEYPGFILPPAERHKPGPSGLERALATLSPDPPPLSNPQSALEHMANLLDRRAEVVECRLGAKYYPPVPKADDTARNGAHGANKYKGKGHARDSEARHDHVSQHAVTEIGKKLPLAALNTPSEFQLDSSLYKHPILGNVVATNNPIIRIRRRKWKRRGATGIDGQDAGVCKEYMIELVGTAKQTVRFRTLAEYAFEPEVGHVHLGDSEVLKANAPIGLPLRQGTDWSDENAIAAGRRQHRDDESCDSEMDIGEQFEMHEELSAARTSRPRSKGKRRDSATLNAEQYAASMLDNAHGTVLRRKATQWPSTGNKTLSLHAAMMTMNTQALRAFRFDPELQDYLVEVMVPHKDKKRHVADLRNVPCATAQDARSHAAAGPAMLPFMKSNLNLIPPARFLKQNPPFPYYFRQNAYASILETPQGDGTVRRRWVNERSWKGYSAIAFQFARPARGNNCEEASDGEEGRGEGDDEYQVSEGDADEGGEDEMGRQSRPVGKQDLVLNTAPTPLSPPPHVEAQRKNVQQDLLKRLERMFEEQPIWSRARLTNQFESKQDRQALTSSKLLIPLVAYQIVDGPYKGSLVRFGYDVRADPNSRFFQRLSFRTLNQRRRYRRSRKITKHYGTEEAEDATPLLEDDEDEGVEGRDGDMREEEDQAVDGGGDGDYDRYRTMDADGEAGSRPGSSGTSNKSHIFDGKKIHDNMASFFLVDITDPSVQELVNDTSPRALRQGIDVHTGWYTMLQWELLREVTSLKYRCVSIEGREAAEDEVKFCIKQTKDRLRRAGALSVGVGEDWDVDEYKWDSTRPGAFEERLAEAQEMMADEMQGAGTTAIAGRGRGKGSAKPGRKPKMKQKQTRPKGNVL</sequence>
<dbReference type="GO" id="GO:0005634">
    <property type="term" value="C:nucleus"/>
    <property type="evidence" value="ECO:0007669"/>
    <property type="project" value="UniProtKB-SubCell"/>
</dbReference>
<dbReference type="GO" id="GO:0001003">
    <property type="term" value="F:RNA polymerase III type 2 promoter sequence-specific DNA binding"/>
    <property type="evidence" value="ECO:0007669"/>
    <property type="project" value="TreeGrafter"/>
</dbReference>
<dbReference type="InterPro" id="IPR042536">
    <property type="entry name" value="TFIIIC_tauA_Sfc1"/>
</dbReference>
<dbReference type="Pfam" id="PF17682">
    <property type="entry name" value="Tau95_N"/>
    <property type="match status" value="1"/>
</dbReference>
<feature type="domain" description="Transcription factor IIIC subunit 5 HTH" evidence="6">
    <location>
        <begin position="561"/>
        <end position="772"/>
    </location>
</feature>
<keyword evidence="4" id="KW-0539">Nucleus</keyword>
<evidence type="ECO:0000259" key="7">
    <source>
        <dbReference type="Pfam" id="PF17682"/>
    </source>
</evidence>
<reference evidence="8 9" key="1">
    <citation type="submission" date="2014-05" db="EMBL/GenBank/DDBJ databases">
        <title>Draft genome sequence of a rare smut relative, Tilletiaria anomala UBC 951.</title>
        <authorList>
            <consortium name="DOE Joint Genome Institute"/>
            <person name="Toome M."/>
            <person name="Kuo A."/>
            <person name="Henrissat B."/>
            <person name="Lipzen A."/>
            <person name="Tritt A."/>
            <person name="Yoshinaga Y."/>
            <person name="Zane M."/>
            <person name="Barry K."/>
            <person name="Grigoriev I.V."/>
            <person name="Spatafora J.W."/>
            <person name="Aimea M.C."/>
        </authorList>
    </citation>
    <scope>NUCLEOTIDE SEQUENCE [LARGE SCALE GENOMIC DNA]</scope>
    <source>
        <strain evidence="8 9">UBC 951</strain>
    </source>
</reference>
<gene>
    <name evidence="8" type="ORF">K437DRAFT_295394</name>
</gene>
<feature type="compositionally biased region" description="Polar residues" evidence="5">
    <location>
        <begin position="1"/>
        <end position="12"/>
    </location>
</feature>
<dbReference type="GO" id="GO:0000127">
    <property type="term" value="C:transcription factor TFIIIC complex"/>
    <property type="evidence" value="ECO:0007669"/>
    <property type="project" value="InterPro"/>
</dbReference>
<dbReference type="GO" id="GO:0006384">
    <property type="term" value="P:transcription initiation at RNA polymerase III promoter"/>
    <property type="evidence" value="ECO:0007669"/>
    <property type="project" value="InterPro"/>
</dbReference>
<feature type="region of interest" description="Disordered" evidence="5">
    <location>
        <begin position="1"/>
        <end position="71"/>
    </location>
</feature>
<evidence type="ECO:0000313" key="8">
    <source>
        <dbReference type="EMBL" id="KDN42300.1"/>
    </source>
</evidence>
<dbReference type="InterPro" id="IPR019136">
    <property type="entry name" value="TF_IIIC_su-5_HTH"/>
</dbReference>
<dbReference type="HOGENOM" id="CLU_294428_0_0_1"/>
<dbReference type="GeneID" id="25267257"/>
<feature type="compositionally biased region" description="Basic residues" evidence="5">
    <location>
        <begin position="1004"/>
        <end position="1024"/>
    </location>
</feature>
<dbReference type="PANTHER" id="PTHR13230:SF5">
    <property type="entry name" value="GENERAL TRANSCRIPTION FACTOR 3C POLYPEPTIDE 5"/>
    <property type="match status" value="1"/>
</dbReference>
<dbReference type="EMBL" id="JMSN01000071">
    <property type="protein sequence ID" value="KDN42300.1"/>
    <property type="molecule type" value="Genomic_DNA"/>
</dbReference>
<dbReference type="STRING" id="1037660.A0A066VUT5"/>
<feature type="domain" description="Transcription factor IIIC subunit Tfc1/Sfc1 triple barrel" evidence="7">
    <location>
        <begin position="300"/>
        <end position="367"/>
    </location>
</feature>
<evidence type="ECO:0000256" key="2">
    <source>
        <dbReference type="ARBA" id="ARBA00023125"/>
    </source>
</evidence>